<protein>
    <submittedName>
        <fullName evidence="1">Uncharacterized protein</fullName>
    </submittedName>
</protein>
<dbReference type="Proteomes" id="UP001144978">
    <property type="component" value="Unassembled WGS sequence"/>
</dbReference>
<keyword evidence="2" id="KW-1185">Reference proteome</keyword>
<sequence>MVPGVEIGVEDARDFFRRYEAVLSETTAVANEEKWKRITDNLDVVKAKFNLHKGSPVPDEVISERLKKICTIHPEAALMPLAYAHCHGMDGTVPIDSDVDLDALIPAEGNVFLGASRPCCWSCFDLKERLASERLIDGRIYFVFPGTHATILPCMPPPGVPEGELAWTWDKLFYILHRRICAPKLGRGLLHLLEVDKVDMLELRSNISIAILWVSITTLCAWYTGVRSSPLEERENGLMHLRHYRRLAPRDNGDYSGGSTRPIAAEVCIGSSATVRELHTLRKRCRVREVERACAPADILLPRITARLAAPVNEVIVSKLEHRERSAWYALTTRCSTRRIRQSVEVSVIQGAQHTTRSYLVTTKGSANLRAARAYVHLQIRRIAYGQLEATGRLFQTHIDDSRV</sequence>
<dbReference type="EMBL" id="JANSHE010002358">
    <property type="protein sequence ID" value="KAJ2992567.1"/>
    <property type="molecule type" value="Genomic_DNA"/>
</dbReference>
<gene>
    <name evidence="1" type="ORF">NUW54_g7902</name>
</gene>
<comment type="caution">
    <text evidence="1">The sequence shown here is derived from an EMBL/GenBank/DDBJ whole genome shotgun (WGS) entry which is preliminary data.</text>
</comment>
<accession>A0ACC1PIQ0</accession>
<reference evidence="1" key="1">
    <citation type="submission" date="2022-08" db="EMBL/GenBank/DDBJ databases">
        <title>Genome Sequence of Pycnoporus sanguineus.</title>
        <authorList>
            <person name="Buettner E."/>
        </authorList>
    </citation>
    <scope>NUCLEOTIDE SEQUENCE</scope>
    <source>
        <strain evidence="1">CG-C14</strain>
    </source>
</reference>
<proteinExistence type="predicted"/>
<evidence type="ECO:0000313" key="1">
    <source>
        <dbReference type="EMBL" id="KAJ2992567.1"/>
    </source>
</evidence>
<organism evidence="1 2">
    <name type="scientific">Trametes sanguinea</name>
    <dbReference type="NCBI Taxonomy" id="158606"/>
    <lineage>
        <taxon>Eukaryota</taxon>
        <taxon>Fungi</taxon>
        <taxon>Dikarya</taxon>
        <taxon>Basidiomycota</taxon>
        <taxon>Agaricomycotina</taxon>
        <taxon>Agaricomycetes</taxon>
        <taxon>Polyporales</taxon>
        <taxon>Polyporaceae</taxon>
        <taxon>Trametes</taxon>
    </lineage>
</organism>
<evidence type="ECO:0000313" key="2">
    <source>
        <dbReference type="Proteomes" id="UP001144978"/>
    </source>
</evidence>
<name>A0ACC1PIQ0_9APHY</name>